<dbReference type="GO" id="GO:0005634">
    <property type="term" value="C:nucleus"/>
    <property type="evidence" value="ECO:0007669"/>
    <property type="project" value="InterPro"/>
</dbReference>
<accession>A0AAW2I431</accession>
<dbReference type="PANTHER" id="PTHR12792:SF0">
    <property type="entry name" value="SEPARIN"/>
    <property type="match status" value="1"/>
</dbReference>
<dbReference type="AlphaFoldDB" id="A0AAW2I431"/>
<evidence type="ECO:0000256" key="2">
    <source>
        <dbReference type="ARBA" id="ARBA00012489"/>
    </source>
</evidence>
<reference evidence="6" key="1">
    <citation type="journal article" date="2024" name="Gigascience">
        <title>Chromosome-level genome of the poultry shaft louse Menopon gallinae provides insight into the host-switching and adaptive evolution of parasitic lice.</title>
        <authorList>
            <person name="Xu Y."/>
            <person name="Ma L."/>
            <person name="Liu S."/>
            <person name="Liang Y."/>
            <person name="Liu Q."/>
            <person name="He Z."/>
            <person name="Tian L."/>
            <person name="Duan Y."/>
            <person name="Cai W."/>
            <person name="Li H."/>
            <person name="Song F."/>
        </authorList>
    </citation>
    <scope>NUCLEOTIDE SEQUENCE</scope>
    <source>
        <strain evidence="6">Cailab_2023a</strain>
    </source>
</reference>
<comment type="caution">
    <text evidence="6">The sequence shown here is derived from an EMBL/GenBank/DDBJ whole genome shotgun (WGS) entry which is preliminary data.</text>
</comment>
<dbReference type="Pfam" id="PF03568">
    <property type="entry name" value="Separin_C"/>
    <property type="match status" value="1"/>
</dbReference>
<dbReference type="GO" id="GO:0005737">
    <property type="term" value="C:cytoplasm"/>
    <property type="evidence" value="ECO:0007669"/>
    <property type="project" value="TreeGrafter"/>
</dbReference>
<dbReference type="InterPro" id="IPR030397">
    <property type="entry name" value="SEPARIN_core_dom"/>
</dbReference>
<keyword evidence="3" id="KW-0378">Hydrolase</keyword>
<dbReference type="GO" id="GO:0004197">
    <property type="term" value="F:cysteine-type endopeptidase activity"/>
    <property type="evidence" value="ECO:0007669"/>
    <property type="project" value="InterPro"/>
</dbReference>
<feature type="domain" description="Peptidase C50" evidence="5">
    <location>
        <begin position="384"/>
        <end position="480"/>
    </location>
</feature>
<protein>
    <recommendedName>
        <fullName evidence="2">separase</fullName>
        <ecNumber evidence="2">3.4.22.49</ecNumber>
    </recommendedName>
</protein>
<dbReference type="GO" id="GO:0006508">
    <property type="term" value="P:proteolysis"/>
    <property type="evidence" value="ECO:0007669"/>
    <property type="project" value="InterPro"/>
</dbReference>
<evidence type="ECO:0000313" key="6">
    <source>
        <dbReference type="EMBL" id="KAL0276468.1"/>
    </source>
</evidence>
<evidence type="ECO:0000256" key="3">
    <source>
        <dbReference type="ARBA" id="ARBA00022801"/>
    </source>
</evidence>
<organism evidence="6">
    <name type="scientific">Menopon gallinae</name>
    <name type="common">poultry shaft louse</name>
    <dbReference type="NCBI Taxonomy" id="328185"/>
    <lineage>
        <taxon>Eukaryota</taxon>
        <taxon>Metazoa</taxon>
        <taxon>Ecdysozoa</taxon>
        <taxon>Arthropoda</taxon>
        <taxon>Hexapoda</taxon>
        <taxon>Insecta</taxon>
        <taxon>Pterygota</taxon>
        <taxon>Neoptera</taxon>
        <taxon>Paraneoptera</taxon>
        <taxon>Psocodea</taxon>
        <taxon>Troctomorpha</taxon>
        <taxon>Phthiraptera</taxon>
        <taxon>Amblycera</taxon>
        <taxon>Menoponidae</taxon>
        <taxon>Menopon</taxon>
    </lineage>
</organism>
<proteinExistence type="predicted"/>
<evidence type="ECO:0000259" key="5">
    <source>
        <dbReference type="PROSITE" id="PS51700"/>
    </source>
</evidence>
<evidence type="ECO:0000256" key="4">
    <source>
        <dbReference type="ARBA" id="ARBA00022829"/>
    </source>
</evidence>
<dbReference type="GO" id="GO:0072686">
    <property type="term" value="C:mitotic spindle"/>
    <property type="evidence" value="ECO:0007669"/>
    <property type="project" value="TreeGrafter"/>
</dbReference>
<dbReference type="EC" id="3.4.22.49" evidence="2"/>
<name>A0AAW2I431_9NEOP</name>
<dbReference type="PANTHER" id="PTHR12792">
    <property type="entry name" value="EXTRA SPINDLE POLES 1-RELATED"/>
    <property type="match status" value="1"/>
</dbReference>
<dbReference type="PROSITE" id="PS51700">
    <property type="entry name" value="SEPARIN"/>
    <property type="match status" value="1"/>
</dbReference>
<sequence length="583" mass="66381">MALAETAQMDLNSADTGFIDELRLLTEEVIQPEPQCNNISKYLAKVSHEKQDPKQAIVYLTNSHGLQLKNDIKHWTDMKENYSVKEIDKTAPVLDTSLMGSFNNFKEITDKIKNLPEEWTIIQITKRYIPFTVLKRSGKHADCGIFITRFTCGNLAKKIDPYYVTTASENPEENFLGILHDLFKIREDYFRSGAVCRKVKEEYMKTEEGLMKFVSALETGWLKEWRCLLSGRLKDKMLEEETRSKVNKAVQNYMKQARKKTKCSEESLDMVYQVTLSAHLMKNKEILKVLSLALHNDQLENINSMVPLMEDLKLINLENSCTVKNAKKNPVILIIDDAFELIPWEMLSTFSGQPVTRISSLHLLYAMFKYHENHIVDGYRMVKINSSYCLINPGKDLNDCEEAMTKFLKAHVPWVASDIGKAPDPKILVSKFQDYSVYFYCGHGSGMQYLTSNDLKKTPVKSLILLFGCSSNLPKNAGGRTPHHNNTYTYLTNGCPCLVGCIYGITSSDADIASQKILFSILPTVKKEDSKMVLQYPKERNVLKGVATGKMACKKYWSQSSFVVRGIPCKIEECKISDFPQSE</sequence>
<dbReference type="EMBL" id="JARGDH010000002">
    <property type="protein sequence ID" value="KAL0276468.1"/>
    <property type="molecule type" value="Genomic_DNA"/>
</dbReference>
<keyword evidence="4" id="KW-0159">Chromosome partition</keyword>
<dbReference type="InterPro" id="IPR005314">
    <property type="entry name" value="Peptidase_C50"/>
</dbReference>
<dbReference type="GO" id="GO:0051307">
    <property type="term" value="P:meiotic chromosome separation"/>
    <property type="evidence" value="ECO:0007669"/>
    <property type="project" value="TreeGrafter"/>
</dbReference>
<comment type="catalytic activity">
    <reaction evidence="1">
        <text>All bonds known to be hydrolyzed by this endopeptidase have arginine in P1 and an acidic residue in P4. P6 is often occupied by an acidic residue or by a hydroxy-amino-acid residue, the phosphorylation of which enhances cleavage.</text>
        <dbReference type="EC" id="3.4.22.49"/>
    </reaction>
</comment>
<gene>
    <name evidence="6" type="ORF">PYX00_004033</name>
</gene>
<evidence type="ECO:0000256" key="1">
    <source>
        <dbReference type="ARBA" id="ARBA00000451"/>
    </source>
</evidence>